<keyword evidence="1" id="KW-0175">Coiled coil</keyword>
<dbReference type="OrthoDB" id="9792005at2"/>
<keyword evidence="3" id="KW-1185">Reference proteome</keyword>
<dbReference type="PIRSF" id="PIRSF001439">
    <property type="entry name" value="CryM"/>
    <property type="match status" value="1"/>
</dbReference>
<dbReference type="InterPro" id="IPR023401">
    <property type="entry name" value="ODC_N"/>
</dbReference>
<protein>
    <recommendedName>
        <fullName evidence="4">Ornithine cyclodeaminase</fullName>
    </recommendedName>
</protein>
<evidence type="ECO:0000256" key="1">
    <source>
        <dbReference type="SAM" id="Coils"/>
    </source>
</evidence>
<accession>A0A0M3DJJ0</accession>
<dbReference type="Pfam" id="PF02423">
    <property type="entry name" value="OCD_Mu_crystall"/>
    <property type="match status" value="1"/>
</dbReference>
<dbReference type="GO" id="GO:0005737">
    <property type="term" value="C:cytoplasm"/>
    <property type="evidence" value="ECO:0007669"/>
    <property type="project" value="TreeGrafter"/>
</dbReference>
<dbReference type="Gene3D" id="3.40.50.720">
    <property type="entry name" value="NAD(P)-binding Rossmann-like Domain"/>
    <property type="match status" value="1"/>
</dbReference>
<gene>
    <name evidence="2" type="ORF">VN21_02755</name>
</gene>
<reference evidence="2 3" key="1">
    <citation type="submission" date="2015-04" db="EMBL/GenBank/DDBJ databases">
        <title>Microcin producing Clostridium sp. JC272T.</title>
        <authorList>
            <person name="Jyothsna T."/>
            <person name="Sasikala C."/>
            <person name="Ramana C."/>
        </authorList>
    </citation>
    <scope>NUCLEOTIDE SEQUENCE [LARGE SCALE GENOMIC DNA]</scope>
    <source>
        <strain evidence="2 3">JC272</strain>
    </source>
</reference>
<dbReference type="InterPro" id="IPR003462">
    <property type="entry name" value="ODC_Mu_crystall"/>
</dbReference>
<dbReference type="SUPFAM" id="SSF51735">
    <property type="entry name" value="NAD(P)-binding Rossmann-fold domains"/>
    <property type="match status" value="1"/>
</dbReference>
<comment type="caution">
    <text evidence="2">The sequence shown here is derived from an EMBL/GenBank/DDBJ whole genome shotgun (WGS) entry which is preliminary data.</text>
</comment>
<proteinExistence type="predicted"/>
<feature type="coiled-coil region" evidence="1">
    <location>
        <begin position="154"/>
        <end position="185"/>
    </location>
</feature>
<dbReference type="PANTHER" id="PTHR13812">
    <property type="entry name" value="KETIMINE REDUCTASE MU-CRYSTALLIN"/>
    <property type="match status" value="1"/>
</dbReference>
<dbReference type="PATRIC" id="fig|1629550.3.peg.3253"/>
<sequence>MIYLNSEDIIKSIALDECMDAIEDAYRMYANNEYNMPDRLQVENNDLTSLYMPCFTKESFGTKILTVAPNNAKINKPVIDGIMLVNDIYTGEVVCMMDGKTLTAIRTGAVGGVGVRHTTRADVKNIGLIGTGVQGFYQIIYACKARDIENVYLYNRTKEKAVNLKNELEKELKNINIHIAETSRELVQKSEVIVTATTSYQPVIEEDKELLIGKHIIAIGSYKPDMRELPDALLEIADLVVVDTDFAKEESGDLYVPIQKGLIKTDDIKNMGEFLKENNNVNLKEKTTLYKSVGMGLFDMVVADKIYKKSLEKKIGQNIEL</sequence>
<name>A0A0M3DJJ0_9FIRM</name>
<dbReference type="PANTHER" id="PTHR13812:SF19">
    <property type="entry name" value="KETIMINE REDUCTASE MU-CRYSTALLIN"/>
    <property type="match status" value="1"/>
</dbReference>
<dbReference type="InterPro" id="IPR036291">
    <property type="entry name" value="NAD(P)-bd_dom_sf"/>
</dbReference>
<dbReference type="AlphaFoldDB" id="A0A0M3DJJ0"/>
<evidence type="ECO:0000313" key="3">
    <source>
        <dbReference type="Proteomes" id="UP000034407"/>
    </source>
</evidence>
<dbReference type="Proteomes" id="UP000034407">
    <property type="component" value="Unassembled WGS sequence"/>
</dbReference>
<evidence type="ECO:0008006" key="4">
    <source>
        <dbReference type="Google" id="ProtNLM"/>
    </source>
</evidence>
<dbReference type="EMBL" id="LBBT01000054">
    <property type="protein sequence ID" value="KKY02508.1"/>
    <property type="molecule type" value="Genomic_DNA"/>
</dbReference>
<organism evidence="2 3">
    <name type="scientific">Paraclostridium benzoelyticum</name>
    <dbReference type="NCBI Taxonomy" id="1629550"/>
    <lineage>
        <taxon>Bacteria</taxon>
        <taxon>Bacillati</taxon>
        <taxon>Bacillota</taxon>
        <taxon>Clostridia</taxon>
        <taxon>Peptostreptococcales</taxon>
        <taxon>Peptostreptococcaceae</taxon>
        <taxon>Paraclostridium</taxon>
    </lineage>
</organism>
<dbReference type="RefSeq" id="WP_046821938.1">
    <property type="nucleotide sequence ID" value="NZ_LBBT01000054.1"/>
</dbReference>
<evidence type="ECO:0000313" key="2">
    <source>
        <dbReference type="EMBL" id="KKY02508.1"/>
    </source>
</evidence>
<dbReference type="Gene3D" id="3.30.1780.10">
    <property type="entry name" value="ornithine cyclodeaminase, domain 1"/>
    <property type="match status" value="1"/>
</dbReference>